<dbReference type="Proteomes" id="UP000324222">
    <property type="component" value="Unassembled WGS sequence"/>
</dbReference>
<organism evidence="1 2">
    <name type="scientific">Portunus trituberculatus</name>
    <name type="common">Swimming crab</name>
    <name type="synonym">Neptunus trituberculatus</name>
    <dbReference type="NCBI Taxonomy" id="210409"/>
    <lineage>
        <taxon>Eukaryota</taxon>
        <taxon>Metazoa</taxon>
        <taxon>Ecdysozoa</taxon>
        <taxon>Arthropoda</taxon>
        <taxon>Crustacea</taxon>
        <taxon>Multicrustacea</taxon>
        <taxon>Malacostraca</taxon>
        <taxon>Eumalacostraca</taxon>
        <taxon>Eucarida</taxon>
        <taxon>Decapoda</taxon>
        <taxon>Pleocyemata</taxon>
        <taxon>Brachyura</taxon>
        <taxon>Eubrachyura</taxon>
        <taxon>Portunoidea</taxon>
        <taxon>Portunidae</taxon>
        <taxon>Portuninae</taxon>
        <taxon>Portunus</taxon>
    </lineage>
</organism>
<proteinExistence type="predicted"/>
<dbReference type="EMBL" id="VSRR010002999">
    <property type="protein sequence ID" value="MPC34169.1"/>
    <property type="molecule type" value="Genomic_DNA"/>
</dbReference>
<comment type="caution">
    <text evidence="1">The sequence shown here is derived from an EMBL/GenBank/DDBJ whole genome shotgun (WGS) entry which is preliminary data.</text>
</comment>
<gene>
    <name evidence="1" type="ORF">E2C01_027550</name>
</gene>
<evidence type="ECO:0000313" key="2">
    <source>
        <dbReference type="Proteomes" id="UP000324222"/>
    </source>
</evidence>
<dbReference type="AlphaFoldDB" id="A0A5B7ELX7"/>
<protein>
    <submittedName>
        <fullName evidence="1">Uncharacterized protein</fullName>
    </submittedName>
</protein>
<keyword evidence="2" id="KW-1185">Reference proteome</keyword>
<reference evidence="1 2" key="1">
    <citation type="submission" date="2019-05" db="EMBL/GenBank/DDBJ databases">
        <title>Another draft genome of Portunus trituberculatus and its Hox gene families provides insights of decapod evolution.</title>
        <authorList>
            <person name="Jeong J.-H."/>
            <person name="Song I."/>
            <person name="Kim S."/>
            <person name="Choi T."/>
            <person name="Kim D."/>
            <person name="Ryu S."/>
            <person name="Kim W."/>
        </authorList>
    </citation>
    <scope>NUCLEOTIDE SEQUENCE [LARGE SCALE GENOMIC DNA]</scope>
    <source>
        <tissue evidence="1">Muscle</tissue>
    </source>
</reference>
<accession>A0A5B7ELX7</accession>
<sequence>MPWRCWVRGREEDRVVGQDEEVAAGTRKVKWGVSCPREPLNGVEVYYCRHVQWRLPRHVAEQEKEYQERVWRAPCCWS</sequence>
<evidence type="ECO:0000313" key="1">
    <source>
        <dbReference type="EMBL" id="MPC34169.1"/>
    </source>
</evidence>
<name>A0A5B7ELX7_PORTR</name>